<gene>
    <name evidence="1" type="ORF">FE773_08840</name>
</gene>
<name>A0ABX5VDD4_9BACT</name>
<organism evidence="1 2">
    <name type="scientific">Caminibacter mediatlanticus TB-2</name>
    <dbReference type="NCBI Taxonomy" id="391592"/>
    <lineage>
        <taxon>Bacteria</taxon>
        <taxon>Pseudomonadati</taxon>
        <taxon>Campylobacterota</taxon>
        <taxon>Epsilonproteobacteria</taxon>
        <taxon>Nautiliales</taxon>
        <taxon>Nautiliaceae</taxon>
        <taxon>Caminibacter</taxon>
    </lineage>
</organism>
<evidence type="ECO:0000313" key="1">
    <source>
        <dbReference type="EMBL" id="QCT95295.1"/>
    </source>
</evidence>
<dbReference type="Pfam" id="PF12138">
    <property type="entry name" value="Spherulin4"/>
    <property type="match status" value="1"/>
</dbReference>
<dbReference type="EMBL" id="CP040463">
    <property type="protein sequence ID" value="QCT95295.1"/>
    <property type="molecule type" value="Genomic_DNA"/>
</dbReference>
<evidence type="ECO:0008006" key="3">
    <source>
        <dbReference type="Google" id="ProtNLM"/>
    </source>
</evidence>
<dbReference type="PROSITE" id="PS51257">
    <property type="entry name" value="PROKAR_LIPOPROTEIN"/>
    <property type="match status" value="1"/>
</dbReference>
<dbReference type="RefSeq" id="WP_138323856.1">
    <property type="nucleotide sequence ID" value="NZ_CP040463.1"/>
</dbReference>
<reference evidence="1 2" key="1">
    <citation type="submission" date="2019-05" db="EMBL/GenBank/DDBJ databases">
        <title>A comparative analysis of the Nautiliaceae.</title>
        <authorList>
            <person name="Grosche A."/>
            <person name="Smedile F."/>
            <person name="Vetriani C."/>
        </authorList>
    </citation>
    <scope>NUCLEOTIDE SEQUENCE [LARGE SCALE GENOMIC DNA]</scope>
    <source>
        <strain evidence="1 2">TB-2</strain>
    </source>
</reference>
<dbReference type="InterPro" id="IPR021986">
    <property type="entry name" value="Spherulin4"/>
</dbReference>
<protein>
    <recommendedName>
        <fullName evidence="3">Spherulation-specific family 4</fullName>
    </recommendedName>
</protein>
<proteinExistence type="predicted"/>
<evidence type="ECO:0000313" key="2">
    <source>
        <dbReference type="Proteomes" id="UP000306825"/>
    </source>
</evidence>
<sequence>MKKLFLFIFFLFLLFGCKTEVVLDNEVKNKNMIIPVYFYDKTLWDKVVYASLDDMYVIINPSNGPGNYIDSNYQEFINKLVTYKKRPIGYVYTTYSNRNIVDVENDIDKWLELYPNIKGFFIDEVSNNDNNLTYYETLFNYIKSKGDYFVVLNPGTQISSNYFNIADLIVVFENRNIYFNSEICKDNPNKSAVIVYGTNYDEMKDIINNSECKYFYITDDNLPNPYDTLPSYFDEEINELK</sequence>
<dbReference type="PANTHER" id="PTHR35040:SF9">
    <property type="entry name" value="4-LIKE CELL SURFACE PROTEIN, PUTATIVE (AFU_ORTHOLOGUE AFUA_4G14080)-RELATED"/>
    <property type="match status" value="1"/>
</dbReference>
<dbReference type="Proteomes" id="UP000306825">
    <property type="component" value="Chromosome"/>
</dbReference>
<accession>A0ABX5VDD4</accession>
<dbReference type="PANTHER" id="PTHR35040">
    <property type="match status" value="1"/>
</dbReference>
<keyword evidence="2" id="KW-1185">Reference proteome</keyword>